<dbReference type="GO" id="GO:0033743">
    <property type="term" value="F:peptide-methionine (R)-S-oxide reductase activity"/>
    <property type="evidence" value="ECO:0007669"/>
    <property type="project" value="UniProtKB-UniRule"/>
</dbReference>
<dbReference type="PROSITE" id="PS51790">
    <property type="entry name" value="MSRB"/>
    <property type="match status" value="1"/>
</dbReference>
<dbReference type="PANTHER" id="PTHR10173:SF59">
    <property type="entry name" value="PEPTIDE METHIONINE SULFOXIDE REDUCTASE MSRA_MSRB"/>
    <property type="match status" value="1"/>
</dbReference>
<evidence type="ECO:0000259" key="4">
    <source>
        <dbReference type="PROSITE" id="PS51790"/>
    </source>
</evidence>
<dbReference type="GO" id="GO:0006979">
    <property type="term" value="P:response to oxidative stress"/>
    <property type="evidence" value="ECO:0007669"/>
    <property type="project" value="InterPro"/>
</dbReference>
<reference evidence="5" key="1">
    <citation type="submission" date="2023-07" db="EMBL/GenBank/DDBJ databases">
        <title>Between Cages and Wild: Unraveling the Impact of Captivity on Animal Microbiomes and Antimicrobial Resistance.</title>
        <authorList>
            <person name="Schmartz G.P."/>
            <person name="Rehner J."/>
            <person name="Schuff M.J."/>
            <person name="Becker S.L."/>
            <person name="Kravczyk M."/>
            <person name="Gurevich A."/>
            <person name="Francke R."/>
            <person name="Mueller R."/>
            <person name="Keller V."/>
            <person name="Keller A."/>
        </authorList>
    </citation>
    <scope>NUCLEOTIDE SEQUENCE</scope>
    <source>
        <strain evidence="5">S39M_St_73</strain>
    </source>
</reference>
<evidence type="ECO:0000313" key="6">
    <source>
        <dbReference type="Proteomes" id="UP001171751"/>
    </source>
</evidence>
<organism evidence="5 6">
    <name type="scientific">Atopococcus tabaci</name>
    <dbReference type="NCBI Taxonomy" id="269774"/>
    <lineage>
        <taxon>Bacteria</taxon>
        <taxon>Bacillati</taxon>
        <taxon>Bacillota</taxon>
        <taxon>Bacilli</taxon>
        <taxon>Lactobacillales</taxon>
        <taxon>Carnobacteriaceae</taxon>
        <taxon>Atopococcus</taxon>
    </lineage>
</organism>
<name>A0AA43RLX7_9LACT</name>
<evidence type="ECO:0000256" key="2">
    <source>
        <dbReference type="ARBA" id="ARBA00048488"/>
    </source>
</evidence>
<feature type="domain" description="MsrB" evidence="4">
    <location>
        <begin position="12"/>
        <end position="135"/>
    </location>
</feature>
<protein>
    <recommendedName>
        <fullName evidence="3">Peptide methionine sulfoxide reductase MsrB</fullName>
        <ecNumber evidence="3">1.8.4.12</ecNumber>
    </recommendedName>
    <alternativeName>
        <fullName evidence="3">Peptide-methionine (R)-S-oxide reductase</fullName>
    </alternativeName>
</protein>
<comment type="similarity">
    <text evidence="3">Belongs to the MsrB Met sulfoxide reductase family.</text>
</comment>
<comment type="caution">
    <text evidence="3">Lacks conserved residue(s) required for the propagation of feature annotation.</text>
</comment>
<gene>
    <name evidence="3 5" type="primary">msrB</name>
    <name evidence="5" type="ORF">Q4F26_01155</name>
</gene>
<dbReference type="HAMAP" id="MF_01400">
    <property type="entry name" value="MsrB"/>
    <property type="match status" value="1"/>
</dbReference>
<dbReference type="GO" id="GO:0005737">
    <property type="term" value="C:cytoplasm"/>
    <property type="evidence" value="ECO:0007669"/>
    <property type="project" value="TreeGrafter"/>
</dbReference>
<comment type="caution">
    <text evidence="5">The sequence shown here is derived from an EMBL/GenBank/DDBJ whole genome shotgun (WGS) entry which is preliminary data.</text>
</comment>
<dbReference type="InterPro" id="IPR011057">
    <property type="entry name" value="Mss4-like_sf"/>
</dbReference>
<dbReference type="InterPro" id="IPR002579">
    <property type="entry name" value="Met_Sox_Rdtase_MsrB_dom"/>
</dbReference>
<keyword evidence="1 3" id="KW-0560">Oxidoreductase</keyword>
<evidence type="ECO:0000256" key="1">
    <source>
        <dbReference type="ARBA" id="ARBA00023002"/>
    </source>
</evidence>
<feature type="active site" description="Nucleophile" evidence="3">
    <location>
        <position position="124"/>
    </location>
</feature>
<comment type="catalytic activity">
    <reaction evidence="2 3">
        <text>L-methionyl-[protein] + [thioredoxin]-disulfide + H2O = L-methionyl-(R)-S-oxide-[protein] + [thioredoxin]-dithiol</text>
        <dbReference type="Rhea" id="RHEA:24164"/>
        <dbReference type="Rhea" id="RHEA-COMP:10698"/>
        <dbReference type="Rhea" id="RHEA-COMP:10700"/>
        <dbReference type="Rhea" id="RHEA-COMP:12313"/>
        <dbReference type="Rhea" id="RHEA-COMP:12314"/>
        <dbReference type="ChEBI" id="CHEBI:15377"/>
        <dbReference type="ChEBI" id="CHEBI:16044"/>
        <dbReference type="ChEBI" id="CHEBI:29950"/>
        <dbReference type="ChEBI" id="CHEBI:45764"/>
        <dbReference type="ChEBI" id="CHEBI:50058"/>
        <dbReference type="EC" id="1.8.4.12"/>
    </reaction>
</comment>
<dbReference type="FunFam" id="2.170.150.20:FF:000003">
    <property type="entry name" value="Peptide methionine sulfoxide reductase MsrB"/>
    <property type="match status" value="1"/>
</dbReference>
<dbReference type="Gene3D" id="2.170.150.20">
    <property type="entry name" value="Peptide methionine sulfoxide reductase"/>
    <property type="match status" value="1"/>
</dbReference>
<sequence>MTQNNKKLNNTDAELKERLSDIEYRVTQKNATETPYTGVYDDHYEEGIYVDVVSGEALFSSHDKYDAHCGWPAFTRPIEESTIKEVDDSSHGMRRIEVRSEEADSHLGHVFTDGPNDQGGLRYCINSAAMKFIAKDDLEKEGYGEYKDLF</sequence>
<proteinExistence type="inferred from homology"/>
<dbReference type="Proteomes" id="UP001171751">
    <property type="component" value="Unassembled WGS sequence"/>
</dbReference>
<dbReference type="AlphaFoldDB" id="A0AA43RLX7"/>
<dbReference type="EC" id="1.8.4.12" evidence="3"/>
<dbReference type="InterPro" id="IPR028427">
    <property type="entry name" value="Met_Sox_Rdtase_MsrB"/>
</dbReference>
<dbReference type="NCBIfam" id="TIGR00357">
    <property type="entry name" value="peptide-methionine (R)-S-oxide reductase MsrB"/>
    <property type="match status" value="1"/>
</dbReference>
<dbReference type="SUPFAM" id="SSF51316">
    <property type="entry name" value="Mss4-like"/>
    <property type="match status" value="1"/>
</dbReference>
<dbReference type="Pfam" id="PF01641">
    <property type="entry name" value="SelR"/>
    <property type="match status" value="1"/>
</dbReference>
<dbReference type="EMBL" id="JAUNQW010000003">
    <property type="protein sequence ID" value="MDO5456929.1"/>
    <property type="molecule type" value="Genomic_DNA"/>
</dbReference>
<dbReference type="PANTHER" id="PTHR10173">
    <property type="entry name" value="METHIONINE SULFOXIDE REDUCTASE"/>
    <property type="match status" value="1"/>
</dbReference>
<keyword evidence="6" id="KW-1185">Reference proteome</keyword>
<dbReference type="GO" id="GO:0030091">
    <property type="term" value="P:protein repair"/>
    <property type="evidence" value="ECO:0007669"/>
    <property type="project" value="InterPro"/>
</dbReference>
<evidence type="ECO:0000313" key="5">
    <source>
        <dbReference type="EMBL" id="MDO5456929.1"/>
    </source>
</evidence>
<accession>A0AA43RLX7</accession>
<evidence type="ECO:0000256" key="3">
    <source>
        <dbReference type="HAMAP-Rule" id="MF_01400"/>
    </source>
</evidence>